<evidence type="ECO:0000313" key="2">
    <source>
        <dbReference type="Proteomes" id="UP000579523"/>
    </source>
</evidence>
<reference evidence="1 2" key="1">
    <citation type="submission" date="2020-08" db="EMBL/GenBank/DDBJ databases">
        <title>Genomic Encyclopedia of Type Strains, Phase III (KMG-III): the genomes of soil and plant-associated and newly described type strains.</title>
        <authorList>
            <person name="Whitman W."/>
        </authorList>
    </citation>
    <scope>NUCLEOTIDE SEQUENCE [LARGE SCALE GENOMIC DNA]</scope>
    <source>
        <strain evidence="1 2">CECT 3273</strain>
    </source>
</reference>
<name>A0A7W7PXU9_9ACTN</name>
<keyword evidence="2" id="KW-1185">Reference proteome</keyword>
<protein>
    <submittedName>
        <fullName evidence="1">Transcriptional regulator with XRE-family HTH domain</fullName>
    </submittedName>
</protein>
<accession>A0A7W7PXU9</accession>
<dbReference type="Proteomes" id="UP000579523">
    <property type="component" value="Unassembled WGS sequence"/>
</dbReference>
<sequence>MITVEQWTGREASLLRSVMRLSVREFANRLGISPRTVSNWQSNQESVCRPQTAQILDTALSQCTPEEQEAFRLRLAALRGESSVLSAGEATARPAPCTVVSHKFLPVYLGERLAPLYAAAAPGTPGPGGLEQRMLPADHRSALSSVIHIYACGVAVVHVEEHQRVQSLTELALWRYRTYLKDPVWAREQLAGLLARHTPDEDPAELQLLPQYVLSAYELRDHSWTGSGLDTALQLLATPSVLVNRQDPANVVPLGPGVEDAKFRGGWAHPEAVTFNGGVSRGVAGWSGVAYHPRPGERALTMSHVVALELDVQALWALSSHVLHMIEEGRDPVMPTAYGWRFLRSAYFRLTTSRPTETAQHRVMREAILVTSELPDRLRAAQDTLRDSNP</sequence>
<evidence type="ECO:0000313" key="1">
    <source>
        <dbReference type="EMBL" id="MBB4903305.1"/>
    </source>
</evidence>
<dbReference type="CDD" id="cd00093">
    <property type="entry name" value="HTH_XRE"/>
    <property type="match status" value="1"/>
</dbReference>
<dbReference type="SUPFAM" id="SSF47413">
    <property type="entry name" value="lambda repressor-like DNA-binding domains"/>
    <property type="match status" value="1"/>
</dbReference>
<dbReference type="EMBL" id="JACHJI010000026">
    <property type="protein sequence ID" value="MBB4903305.1"/>
    <property type="molecule type" value="Genomic_DNA"/>
</dbReference>
<organism evidence="1 2">
    <name type="scientific">Streptomyces griseomycini</name>
    <dbReference type="NCBI Taxonomy" id="66895"/>
    <lineage>
        <taxon>Bacteria</taxon>
        <taxon>Bacillati</taxon>
        <taxon>Actinomycetota</taxon>
        <taxon>Actinomycetes</taxon>
        <taxon>Kitasatosporales</taxon>
        <taxon>Streptomycetaceae</taxon>
        <taxon>Streptomyces</taxon>
    </lineage>
</organism>
<dbReference type="AlphaFoldDB" id="A0A7W7PXU9"/>
<gene>
    <name evidence="1" type="ORF">FHS37_007402</name>
</gene>
<dbReference type="RefSeq" id="WP_184829241.1">
    <property type="nucleotide sequence ID" value="NZ_BMTK01000020.1"/>
</dbReference>
<dbReference type="InterPro" id="IPR010982">
    <property type="entry name" value="Lambda_DNA-bd_dom_sf"/>
</dbReference>
<comment type="caution">
    <text evidence="1">The sequence shown here is derived from an EMBL/GenBank/DDBJ whole genome shotgun (WGS) entry which is preliminary data.</text>
</comment>
<dbReference type="Gene3D" id="1.10.260.40">
    <property type="entry name" value="lambda repressor-like DNA-binding domains"/>
    <property type="match status" value="1"/>
</dbReference>
<dbReference type="GO" id="GO:0003677">
    <property type="term" value="F:DNA binding"/>
    <property type="evidence" value="ECO:0007669"/>
    <property type="project" value="InterPro"/>
</dbReference>
<proteinExistence type="predicted"/>
<dbReference type="InterPro" id="IPR001387">
    <property type="entry name" value="Cro/C1-type_HTH"/>
</dbReference>